<dbReference type="Pfam" id="PF00534">
    <property type="entry name" value="Glycos_transf_1"/>
    <property type="match status" value="1"/>
</dbReference>
<evidence type="ECO:0000313" key="3">
    <source>
        <dbReference type="EMBL" id="ATD68541.1"/>
    </source>
</evidence>
<dbReference type="EMBL" id="CP023406">
    <property type="protein sequence ID" value="ATD68541.1"/>
    <property type="molecule type" value="Genomic_DNA"/>
</dbReference>
<feature type="domain" description="Glycosyl transferase family 1" evidence="2">
    <location>
        <begin position="186"/>
        <end position="278"/>
    </location>
</feature>
<dbReference type="PANTHER" id="PTHR46401">
    <property type="entry name" value="GLYCOSYLTRANSFERASE WBBK-RELATED"/>
    <property type="match status" value="1"/>
</dbReference>
<dbReference type="InterPro" id="IPR001296">
    <property type="entry name" value="Glyco_trans_1"/>
</dbReference>
<dbReference type="OrthoDB" id="9801609at2"/>
<dbReference type="KEGG" id="lum:CNR27_14775"/>
<name>A0A290XHJ8_9GAMM</name>
<dbReference type="GO" id="GO:0009103">
    <property type="term" value="P:lipopolysaccharide biosynthetic process"/>
    <property type="evidence" value="ECO:0007669"/>
    <property type="project" value="TreeGrafter"/>
</dbReference>
<keyword evidence="1" id="KW-0808">Transferase</keyword>
<proteinExistence type="predicted"/>
<dbReference type="AlphaFoldDB" id="A0A290XHJ8"/>
<dbReference type="PANTHER" id="PTHR46401:SF2">
    <property type="entry name" value="GLYCOSYLTRANSFERASE WBBK-RELATED"/>
    <property type="match status" value="1"/>
</dbReference>
<dbReference type="SUPFAM" id="SSF53756">
    <property type="entry name" value="UDP-Glycosyltransferase/glycogen phosphorylase"/>
    <property type="match status" value="1"/>
</dbReference>
<keyword evidence="4" id="KW-1185">Reference proteome</keyword>
<evidence type="ECO:0000259" key="2">
    <source>
        <dbReference type="Pfam" id="PF00534"/>
    </source>
</evidence>
<reference evidence="4" key="1">
    <citation type="submission" date="2017-09" db="EMBL/GenBank/DDBJ databases">
        <title>Luteimonas liuhanmingii sp.nov., isolated from the intestinal contents of Tibetan Plateau Pika in Yushu, Qinghai Province, China.</title>
        <authorList>
            <person name="Gui Z."/>
        </authorList>
    </citation>
    <scope>NUCLEOTIDE SEQUENCE [LARGE SCALE GENOMIC DNA]</scope>
    <source>
        <strain evidence="4">100111</strain>
    </source>
</reference>
<gene>
    <name evidence="3" type="ORF">CNR27_14775</name>
</gene>
<evidence type="ECO:0000313" key="4">
    <source>
        <dbReference type="Proteomes" id="UP000218968"/>
    </source>
</evidence>
<sequence>MIKQLLFHREFLEYTGGHGKVYDYFRHACAHPDWRAVIHLTATSVCEQNPWLALREHLAPSYQPQEAAALFIAGMDWATYPCDIPGKPVINLVQHVRHATTGHPLRQYLNRPAIRICVSQAVADAIASTRCVRGPVYVIEAALDIDSAVTDRKKQTASIFIDAIKQPALGRAIANGLAGTPSVSLLTQRIPRTDYLARLAEADIAVLLPHPAEGFYLPALEAMALGCAVVVPDCIGNRAYARDGTNVLMPPLDAMSILLAIGELLNDPHQRESLRTNGVRTSGAFTQRNERSAFHRLLEDIDSLWSSI</sequence>
<evidence type="ECO:0000256" key="1">
    <source>
        <dbReference type="ARBA" id="ARBA00022679"/>
    </source>
</evidence>
<organism evidence="3 4">
    <name type="scientific">Luteimonas chenhongjianii</name>
    <dbReference type="NCBI Taxonomy" id="2006110"/>
    <lineage>
        <taxon>Bacteria</taxon>
        <taxon>Pseudomonadati</taxon>
        <taxon>Pseudomonadota</taxon>
        <taxon>Gammaproteobacteria</taxon>
        <taxon>Lysobacterales</taxon>
        <taxon>Lysobacteraceae</taxon>
        <taxon>Luteimonas</taxon>
    </lineage>
</organism>
<dbReference type="GO" id="GO:0016757">
    <property type="term" value="F:glycosyltransferase activity"/>
    <property type="evidence" value="ECO:0007669"/>
    <property type="project" value="InterPro"/>
</dbReference>
<dbReference type="RefSeq" id="WP_096299989.1">
    <property type="nucleotide sequence ID" value="NZ_CP023406.1"/>
</dbReference>
<accession>A0A290XHJ8</accession>
<protein>
    <recommendedName>
        <fullName evidence="2">Glycosyl transferase family 1 domain-containing protein</fullName>
    </recommendedName>
</protein>
<dbReference type="Proteomes" id="UP000218968">
    <property type="component" value="Chromosome"/>
</dbReference>
<dbReference type="Gene3D" id="3.40.50.2000">
    <property type="entry name" value="Glycogen Phosphorylase B"/>
    <property type="match status" value="1"/>
</dbReference>